<keyword evidence="7 16" id="KW-0732">Signal</keyword>
<comment type="similarity">
    <text evidence="2">Belongs to the BexD/CtrA/VexA family.</text>
</comment>
<keyword evidence="10" id="KW-0626">Porin</keyword>
<evidence type="ECO:0000256" key="12">
    <source>
        <dbReference type="ARBA" id="ARBA00023139"/>
    </source>
</evidence>
<dbReference type="Pfam" id="PF10531">
    <property type="entry name" value="SLBB"/>
    <property type="match status" value="4"/>
</dbReference>
<keyword evidence="6 15" id="KW-0812">Transmembrane</keyword>
<feature type="domain" description="Polysaccharide export protein N-terminal" evidence="17">
    <location>
        <begin position="175"/>
        <end position="241"/>
    </location>
</feature>
<dbReference type="SUPFAM" id="SSF142984">
    <property type="entry name" value="Nqo1 middle domain-like"/>
    <property type="match status" value="1"/>
</dbReference>
<evidence type="ECO:0000256" key="10">
    <source>
        <dbReference type="ARBA" id="ARBA00023114"/>
    </source>
</evidence>
<keyword evidence="21" id="KW-1185">Reference proteome</keyword>
<comment type="subcellular location">
    <subcellularLocation>
        <location evidence="1">Cell outer membrane</location>
        <topology evidence="1">Multi-pass membrane protein</topology>
    </subcellularLocation>
</comment>
<evidence type="ECO:0000259" key="17">
    <source>
        <dbReference type="Pfam" id="PF02563"/>
    </source>
</evidence>
<keyword evidence="14" id="KW-0449">Lipoprotein</keyword>
<feature type="domain" description="SLBB" evidence="19">
    <location>
        <begin position="513"/>
        <end position="600"/>
    </location>
</feature>
<protein>
    <submittedName>
        <fullName evidence="20">Protein involved in polysaccharide export, contains SLBB domain of the beta-grasp fold</fullName>
    </submittedName>
</protein>
<name>A0A1I0M7G9_9BACT</name>
<dbReference type="Gene3D" id="3.30.1950.10">
    <property type="entry name" value="wza like domain"/>
    <property type="match status" value="1"/>
</dbReference>
<dbReference type="AlphaFoldDB" id="A0A1I0M7G9"/>
<dbReference type="EMBL" id="FOIQ01000001">
    <property type="protein sequence ID" value="SEV84427.1"/>
    <property type="molecule type" value="Genomic_DNA"/>
</dbReference>
<evidence type="ECO:0000256" key="4">
    <source>
        <dbReference type="ARBA" id="ARBA00022452"/>
    </source>
</evidence>
<evidence type="ECO:0000256" key="16">
    <source>
        <dbReference type="SAM" id="SignalP"/>
    </source>
</evidence>
<accession>A0A1I0M7G9</accession>
<sequence length="830" mass="90074">MKRILFSLSFLVLALTGSAQSMSDSQVLQYVQREMKAGTSQSQIVVKLMQKGATVQQIQRLRNQYEKAGGSVSDLDGASASSSSLLKGFSSSRSSAATSTALRQNNGSVMVDEEGNPLYSSTNGFMSTDMSDLDSRPNVYIPDMVDNTVNGKPVFGRDIFNKRTLSFEPNMNIATPTNYIIGPGDQIVIDVYGASQKSETLSVSPEGTVTVTGYGPIQVAGLTVAAAQAKIRQQLGQRYSSSKIRMTVGQTRTIQVNVMGEVAAPGTYTLSAFASVFHALYMAGGVNAIGTLRSIKVYRGGRQLTVVDVYDYILNGRLTGNVRLADNDVIVVGPYDCIVEVAGKVKRPMLYEMKKGESVASLIKYAGGFTGDAYTKAVQLNRTSGDKHSGYNIQEFDMTTFKVQDGDSVTVSSTPLRYENTVTVTGDVFYPGNYDLGNGVNTVRSLIEAAGGLNEYAFTGRAVIRRMNADRTRRTISVDLDGIMSGTTADIPLENEDELIIASNAQRTGAYTVAIRGEVYQGGELEYSADETIEDLIVRAGGLTDAASMAQVDVARRIVDPKATGQSKEIAKTYTFQLKDGLVVDGDRSFTLQPYDVVTVHRSPGYQIQREVSIDGEVLFRGSYTMTHKNQRISEIVKAAGGVTDEAYLRGARIERLMTEAEKFRNKQVLKLVEQQKENMGFEEEQIDSAEVRYSVGIELDKALANPGSDYDVVLREGDKIIIPEYNGTVKINGNVMFPNTVAFSTGKSWKWYVNQGGGFGAHSKKSRTFIVYANGMVSKASKGKVEPGCEIIVPSRTNTAQETISMITGMASSFATMVTMIATVTNLIK</sequence>
<feature type="chain" id="PRO_5011560222" evidence="16">
    <location>
        <begin position="22"/>
        <end position="830"/>
    </location>
</feature>
<keyword evidence="12" id="KW-0564">Palmitate</keyword>
<dbReference type="Pfam" id="PF22461">
    <property type="entry name" value="SLBB_2"/>
    <property type="match status" value="1"/>
</dbReference>
<dbReference type="PANTHER" id="PTHR33619">
    <property type="entry name" value="POLYSACCHARIDE EXPORT PROTEIN GFCE-RELATED"/>
    <property type="match status" value="1"/>
</dbReference>
<dbReference type="Pfam" id="PF02563">
    <property type="entry name" value="Poly_export"/>
    <property type="match status" value="1"/>
</dbReference>
<evidence type="ECO:0000256" key="2">
    <source>
        <dbReference type="ARBA" id="ARBA00009450"/>
    </source>
</evidence>
<feature type="domain" description="Soluble ligand binding" evidence="18">
    <location>
        <begin position="422"/>
        <end position="474"/>
    </location>
</feature>
<reference evidence="20 21" key="1">
    <citation type="submission" date="2016-10" db="EMBL/GenBank/DDBJ databases">
        <authorList>
            <person name="de Groot N.N."/>
        </authorList>
    </citation>
    <scope>NUCLEOTIDE SEQUENCE [LARGE SCALE GENOMIC DNA]</scope>
    <source>
        <strain evidence="20 21">TC2-24</strain>
    </source>
</reference>
<keyword evidence="15" id="KW-1133">Transmembrane helix</keyword>
<dbReference type="InterPro" id="IPR003715">
    <property type="entry name" value="Poly_export_N"/>
</dbReference>
<feature type="domain" description="Soluble ligand binding" evidence="18">
    <location>
        <begin position="338"/>
        <end position="384"/>
    </location>
</feature>
<keyword evidence="11 15" id="KW-0472">Membrane</keyword>
<evidence type="ECO:0000313" key="20">
    <source>
        <dbReference type="EMBL" id="SEV84427.1"/>
    </source>
</evidence>
<evidence type="ECO:0000256" key="8">
    <source>
        <dbReference type="ARBA" id="ARBA00023047"/>
    </source>
</evidence>
<evidence type="ECO:0000313" key="21">
    <source>
        <dbReference type="Proteomes" id="UP000199373"/>
    </source>
</evidence>
<keyword evidence="9" id="KW-0406">Ion transport</keyword>
<dbReference type="Proteomes" id="UP000199373">
    <property type="component" value="Unassembled WGS sequence"/>
</dbReference>
<evidence type="ECO:0000256" key="7">
    <source>
        <dbReference type="ARBA" id="ARBA00022729"/>
    </source>
</evidence>
<feature type="signal peptide" evidence="16">
    <location>
        <begin position="1"/>
        <end position="21"/>
    </location>
</feature>
<keyword evidence="5" id="KW-0762">Sugar transport</keyword>
<dbReference type="GO" id="GO:0015288">
    <property type="term" value="F:porin activity"/>
    <property type="evidence" value="ECO:0007669"/>
    <property type="project" value="UniProtKB-KW"/>
</dbReference>
<gene>
    <name evidence="20" type="ORF">SAMN04487850_0411</name>
</gene>
<evidence type="ECO:0000256" key="1">
    <source>
        <dbReference type="ARBA" id="ARBA00004571"/>
    </source>
</evidence>
<dbReference type="Gene3D" id="3.10.560.10">
    <property type="entry name" value="Outer membrane lipoprotein wza domain like"/>
    <property type="match status" value="6"/>
</dbReference>
<dbReference type="PANTHER" id="PTHR33619:SF3">
    <property type="entry name" value="POLYSACCHARIDE EXPORT PROTEIN GFCE-RELATED"/>
    <property type="match status" value="1"/>
</dbReference>
<dbReference type="InterPro" id="IPR054765">
    <property type="entry name" value="SLBB_dom"/>
</dbReference>
<feature type="transmembrane region" description="Helical" evidence="15">
    <location>
        <begin position="805"/>
        <end position="829"/>
    </location>
</feature>
<dbReference type="GO" id="GO:0006811">
    <property type="term" value="P:monoatomic ion transport"/>
    <property type="evidence" value="ECO:0007669"/>
    <property type="project" value="UniProtKB-KW"/>
</dbReference>
<evidence type="ECO:0000259" key="18">
    <source>
        <dbReference type="Pfam" id="PF10531"/>
    </source>
</evidence>
<dbReference type="GO" id="GO:0046930">
    <property type="term" value="C:pore complex"/>
    <property type="evidence" value="ECO:0007669"/>
    <property type="project" value="UniProtKB-KW"/>
</dbReference>
<dbReference type="InterPro" id="IPR019554">
    <property type="entry name" value="Soluble_ligand-bd"/>
</dbReference>
<keyword evidence="4" id="KW-1134">Transmembrane beta strand</keyword>
<evidence type="ECO:0000256" key="5">
    <source>
        <dbReference type="ARBA" id="ARBA00022597"/>
    </source>
</evidence>
<keyword evidence="3" id="KW-0813">Transport</keyword>
<evidence type="ECO:0000256" key="6">
    <source>
        <dbReference type="ARBA" id="ARBA00022692"/>
    </source>
</evidence>
<evidence type="ECO:0000256" key="3">
    <source>
        <dbReference type="ARBA" id="ARBA00022448"/>
    </source>
</evidence>
<dbReference type="GO" id="GO:0009279">
    <property type="term" value="C:cell outer membrane"/>
    <property type="evidence" value="ECO:0007669"/>
    <property type="project" value="UniProtKB-SubCell"/>
</dbReference>
<dbReference type="RefSeq" id="WP_091914384.1">
    <property type="nucleotide sequence ID" value="NZ_FOIQ01000001.1"/>
</dbReference>
<evidence type="ECO:0000256" key="9">
    <source>
        <dbReference type="ARBA" id="ARBA00023065"/>
    </source>
</evidence>
<organism evidence="20 21">
    <name type="scientific">Prevotella aff. ruminicola Tc2-24</name>
    <dbReference type="NCBI Taxonomy" id="81582"/>
    <lineage>
        <taxon>Bacteria</taxon>
        <taxon>Pseudomonadati</taxon>
        <taxon>Bacteroidota</taxon>
        <taxon>Bacteroidia</taxon>
        <taxon>Bacteroidales</taxon>
        <taxon>Prevotellaceae</taxon>
        <taxon>Prevotella</taxon>
    </lineage>
</organism>
<dbReference type="GO" id="GO:0015159">
    <property type="term" value="F:polysaccharide transmembrane transporter activity"/>
    <property type="evidence" value="ECO:0007669"/>
    <property type="project" value="InterPro"/>
</dbReference>
<evidence type="ECO:0000256" key="11">
    <source>
        <dbReference type="ARBA" id="ARBA00023136"/>
    </source>
</evidence>
<feature type="domain" description="Soluble ligand binding" evidence="18">
    <location>
        <begin position="256"/>
        <end position="303"/>
    </location>
</feature>
<evidence type="ECO:0000256" key="13">
    <source>
        <dbReference type="ARBA" id="ARBA00023237"/>
    </source>
</evidence>
<proteinExistence type="inferred from homology"/>
<evidence type="ECO:0000256" key="15">
    <source>
        <dbReference type="SAM" id="Phobius"/>
    </source>
</evidence>
<dbReference type="InterPro" id="IPR049712">
    <property type="entry name" value="Poly_export"/>
</dbReference>
<evidence type="ECO:0000256" key="14">
    <source>
        <dbReference type="ARBA" id="ARBA00023288"/>
    </source>
</evidence>
<keyword evidence="8" id="KW-0625">Polysaccharide transport</keyword>
<feature type="domain" description="Soluble ligand binding" evidence="18">
    <location>
        <begin position="613"/>
        <end position="659"/>
    </location>
</feature>
<keyword evidence="13" id="KW-0998">Cell outer membrane</keyword>
<evidence type="ECO:0000259" key="19">
    <source>
        <dbReference type="Pfam" id="PF22461"/>
    </source>
</evidence>